<name>A0ABP5FT10_9ACTN</name>
<evidence type="ECO:0000313" key="1">
    <source>
        <dbReference type="EMBL" id="GAA2033422.1"/>
    </source>
</evidence>
<proteinExistence type="predicted"/>
<dbReference type="Gene3D" id="2.160.20.80">
    <property type="entry name" value="E3 ubiquitin-protein ligase SopA"/>
    <property type="match status" value="4"/>
</dbReference>
<dbReference type="PANTHER" id="PTHR14136:SF17">
    <property type="entry name" value="BTB_POZ DOMAIN-CONTAINING PROTEIN KCTD9"/>
    <property type="match status" value="1"/>
</dbReference>
<keyword evidence="2" id="KW-1185">Reference proteome</keyword>
<dbReference type="InterPro" id="IPR001646">
    <property type="entry name" value="5peptide_repeat"/>
</dbReference>
<protein>
    <recommendedName>
        <fullName evidence="3">Pentapeptide repeat-containing protein</fullName>
    </recommendedName>
</protein>
<dbReference type="SUPFAM" id="SSF141571">
    <property type="entry name" value="Pentapeptide repeat-like"/>
    <property type="match status" value="2"/>
</dbReference>
<dbReference type="PANTHER" id="PTHR14136">
    <property type="entry name" value="BTB_POZ DOMAIN-CONTAINING PROTEIN KCTD9"/>
    <property type="match status" value="1"/>
</dbReference>
<dbReference type="RefSeq" id="WP_344666893.1">
    <property type="nucleotide sequence ID" value="NZ_BAAAQN010000020.1"/>
</dbReference>
<comment type="caution">
    <text evidence="1">The sequence shown here is derived from an EMBL/GenBank/DDBJ whole genome shotgun (WGS) entry which is preliminary data.</text>
</comment>
<sequence>MSATWPFRGKWRVQDDVLFKFWTFQSSLGDGEPLILYRMGGSGSVDYVYCAVQPDGVEAKNPAQLAKSYLTQRAASAYVVKTNGFGSTTGGSSDEKAVRFLFKDDDDEKTNSFSAIDGPANGVFGLWVPTSGGEFFGWSTSNVPPKSYVYSLRVDAPSAAHARQWLGNVVPPGADYSFVDISGEDYSGITMTDAKFAGADLTGTNFHGSDLSGADFRRVYSLAGTKLAGVKLNGAQFAGVDLSGVDFTGCDLTAADFRTVKSLQGTVFTGANLSNARFDNVDLTGQKFVGVTMTGAYLAQANLTNTLFADSGDSGGPKANLAGVDFSVAKTIQGARFSCALLSTKFAGLAMKDVNFTGAQMKGTNFQGCDLRLATFSNPPVWSDDATHLTNLSHGIIGFSQIGLNWSFMNLVGITIDGLPQDLSNLNAQSSLMQGWTLANHNLGGAILSNANLCGASMTNCNLKLARMDNVQLQEYEAVGHAAVLSESYLEEVDLSNANLTGTTMTGVYLFGDAAKLSGAIIQDTDFASAYLLGLEFKSIANNQCYGVNFDYACLVNTDFQGTHLSSTGTGEGAHLSKTCLQGADFTGAYLAGADLSESAVDENPGTILVTIPLAWPYDGKNWTFEAAYDGTKGIEAATDASTTCPSGETGSCTGSKLVSDQAPKKWPVKHYAGKGHRH</sequence>
<dbReference type="Proteomes" id="UP001500751">
    <property type="component" value="Unassembled WGS sequence"/>
</dbReference>
<evidence type="ECO:0000313" key="2">
    <source>
        <dbReference type="Proteomes" id="UP001500751"/>
    </source>
</evidence>
<dbReference type="EMBL" id="BAAAQN010000020">
    <property type="protein sequence ID" value="GAA2033422.1"/>
    <property type="molecule type" value="Genomic_DNA"/>
</dbReference>
<gene>
    <name evidence="1" type="ORF">GCM10009839_37250</name>
</gene>
<dbReference type="Pfam" id="PF00805">
    <property type="entry name" value="Pentapeptide"/>
    <property type="match status" value="7"/>
</dbReference>
<evidence type="ECO:0008006" key="3">
    <source>
        <dbReference type="Google" id="ProtNLM"/>
    </source>
</evidence>
<accession>A0ABP5FT10</accession>
<dbReference type="InterPro" id="IPR051082">
    <property type="entry name" value="Pentapeptide-BTB/POZ_domain"/>
</dbReference>
<reference evidence="2" key="1">
    <citation type="journal article" date="2019" name="Int. J. Syst. Evol. Microbiol.">
        <title>The Global Catalogue of Microorganisms (GCM) 10K type strain sequencing project: providing services to taxonomists for standard genome sequencing and annotation.</title>
        <authorList>
            <consortium name="The Broad Institute Genomics Platform"/>
            <consortium name="The Broad Institute Genome Sequencing Center for Infectious Disease"/>
            <person name="Wu L."/>
            <person name="Ma J."/>
        </authorList>
    </citation>
    <scope>NUCLEOTIDE SEQUENCE [LARGE SCALE GENOMIC DNA]</scope>
    <source>
        <strain evidence="2">JCM 16014</strain>
    </source>
</reference>
<organism evidence="1 2">
    <name type="scientific">Catenulispora yoronensis</name>
    <dbReference type="NCBI Taxonomy" id="450799"/>
    <lineage>
        <taxon>Bacteria</taxon>
        <taxon>Bacillati</taxon>
        <taxon>Actinomycetota</taxon>
        <taxon>Actinomycetes</taxon>
        <taxon>Catenulisporales</taxon>
        <taxon>Catenulisporaceae</taxon>
        <taxon>Catenulispora</taxon>
    </lineage>
</organism>